<dbReference type="AlphaFoldDB" id="A0A8J3ETD5"/>
<name>A0A8J3ETD5_9ACTN</name>
<accession>A0A8J3ETD5</accession>
<keyword evidence="3" id="KW-1185">Reference proteome</keyword>
<comment type="caution">
    <text evidence="2">The sequence shown here is derived from an EMBL/GenBank/DDBJ whole genome shotgun (WGS) entry which is preliminary data.</text>
</comment>
<proteinExistence type="predicted"/>
<evidence type="ECO:0000313" key="2">
    <source>
        <dbReference type="EMBL" id="GGI09345.1"/>
    </source>
</evidence>
<feature type="transmembrane region" description="Helical" evidence="1">
    <location>
        <begin position="39"/>
        <end position="65"/>
    </location>
</feature>
<dbReference type="RefSeq" id="WP_130648832.1">
    <property type="nucleotide sequence ID" value="NZ_BMHA01000015.1"/>
</dbReference>
<keyword evidence="1" id="KW-1133">Transmembrane helix</keyword>
<reference evidence="2" key="1">
    <citation type="journal article" date="2014" name="Int. J. Syst. Evol. Microbiol.">
        <title>Complete genome sequence of Corynebacterium casei LMG S-19264T (=DSM 44701T), isolated from a smear-ripened cheese.</title>
        <authorList>
            <consortium name="US DOE Joint Genome Institute (JGI-PGF)"/>
            <person name="Walter F."/>
            <person name="Albersmeier A."/>
            <person name="Kalinowski J."/>
            <person name="Ruckert C."/>
        </authorList>
    </citation>
    <scope>NUCLEOTIDE SEQUENCE</scope>
    <source>
        <strain evidence="2">CGMCC 1.14988</strain>
    </source>
</reference>
<gene>
    <name evidence="2" type="ORF">GCM10011354_33610</name>
</gene>
<protein>
    <recommendedName>
        <fullName evidence="4">Transmembrane protein</fullName>
    </recommendedName>
</protein>
<evidence type="ECO:0000256" key="1">
    <source>
        <dbReference type="SAM" id="Phobius"/>
    </source>
</evidence>
<keyword evidence="1" id="KW-0472">Membrane</keyword>
<keyword evidence="1" id="KW-0812">Transmembrane</keyword>
<dbReference type="Proteomes" id="UP000650511">
    <property type="component" value="Unassembled WGS sequence"/>
</dbReference>
<reference evidence="2" key="2">
    <citation type="submission" date="2020-09" db="EMBL/GenBank/DDBJ databases">
        <authorList>
            <person name="Sun Q."/>
            <person name="Zhou Y."/>
        </authorList>
    </citation>
    <scope>NUCLEOTIDE SEQUENCE</scope>
    <source>
        <strain evidence="2">CGMCC 1.14988</strain>
    </source>
</reference>
<evidence type="ECO:0000313" key="3">
    <source>
        <dbReference type="Proteomes" id="UP000650511"/>
    </source>
</evidence>
<feature type="transmembrane region" description="Helical" evidence="1">
    <location>
        <begin position="12"/>
        <end position="32"/>
    </location>
</feature>
<sequence length="253" mass="26970">MGNGNAPVTWFGVAVAGLTASAGLALALVVVLRTRDADVLAVVALVLAVVSLLSQLMIALAQFFAASQQQAANADLNQQTQTALAEIRSLTADLSQRLAYQIERLTEVSSDRDSRAHPPVLRDPFHVGSADANVRAHRHDDSDGVELSAGSLAAWLESSGCSEVQIAESPVPHVRWVSLDGISCIATVLSAVTIRSDKLRQHQRLARQVEGPSGAHCRFIVCPSPAPADFAPESDVTWVDWNNRRADLLESPA</sequence>
<evidence type="ECO:0008006" key="4">
    <source>
        <dbReference type="Google" id="ProtNLM"/>
    </source>
</evidence>
<dbReference type="EMBL" id="BMHA01000015">
    <property type="protein sequence ID" value="GGI09345.1"/>
    <property type="molecule type" value="Genomic_DNA"/>
</dbReference>
<organism evidence="2 3">
    <name type="scientific">Egicoccus halophilus</name>
    <dbReference type="NCBI Taxonomy" id="1670830"/>
    <lineage>
        <taxon>Bacteria</taxon>
        <taxon>Bacillati</taxon>
        <taxon>Actinomycetota</taxon>
        <taxon>Nitriliruptoria</taxon>
        <taxon>Egicoccales</taxon>
        <taxon>Egicoccaceae</taxon>
        <taxon>Egicoccus</taxon>
    </lineage>
</organism>